<dbReference type="InParanoid" id="Q7YWN3"/>
<keyword evidence="4" id="KW-1185">Reference proteome</keyword>
<dbReference type="Pfam" id="PF02520">
    <property type="entry name" value="ANIS5_cation-bd"/>
    <property type="match status" value="1"/>
</dbReference>
<dbReference type="AlphaFoldDB" id="Q7YWN3"/>
<dbReference type="UCSC" id="Y67A10A.10">
    <property type="organism name" value="c. elegans"/>
</dbReference>
<evidence type="ECO:0000256" key="1">
    <source>
        <dbReference type="SAM" id="SignalP"/>
    </source>
</evidence>
<accession>Q7YWN3</accession>
<dbReference type="CTD" id="259603"/>
<dbReference type="PANTHER" id="PTHR21593">
    <property type="entry name" value="PRION-LIKE- Q/N-RICH -DOMAIN-BEARING PROTEIN PROTEIN"/>
    <property type="match status" value="1"/>
</dbReference>
<name>Q7YWN3_CAEEL</name>
<dbReference type="SMR" id="Q7YWN3"/>
<dbReference type="eggNOG" id="ENOG502THGX">
    <property type="taxonomic scope" value="Eukaryota"/>
</dbReference>
<feature type="signal peptide" evidence="1">
    <location>
        <begin position="1"/>
        <end position="21"/>
    </location>
</feature>
<dbReference type="GeneID" id="259603"/>
<gene>
    <name evidence="3 5" type="primary">srlf-28</name>
    <name evidence="3" type="ORF">CELE_Y67A10A.10</name>
    <name evidence="5" type="ORF">Y67A10A.10</name>
</gene>
<evidence type="ECO:0000313" key="4">
    <source>
        <dbReference type="Proteomes" id="UP000001940"/>
    </source>
</evidence>
<protein>
    <submittedName>
        <fullName evidence="3">SXP/RAL-2 family protein Ani s 5-like cation-binding domain-containing protein</fullName>
    </submittedName>
</protein>
<dbReference type="AGR" id="WB:WBGene00013459"/>
<dbReference type="RefSeq" id="NP_001023554.1">
    <property type="nucleotide sequence ID" value="NM_001028383.4"/>
</dbReference>
<dbReference type="Proteomes" id="UP000001940">
    <property type="component" value="Chromosome IV"/>
</dbReference>
<reference evidence="3 4" key="1">
    <citation type="journal article" date="1998" name="Science">
        <title>Genome sequence of the nematode C. elegans: a platform for investigating biology.</title>
        <authorList>
            <consortium name="The C. elegans sequencing consortium"/>
            <person name="Sulson J.E."/>
            <person name="Waterston R."/>
        </authorList>
    </citation>
    <scope>NUCLEOTIDE SEQUENCE [LARGE SCALE GENOMIC DNA]</scope>
    <source>
        <strain evidence="3 4">Bristol N2</strain>
    </source>
</reference>
<dbReference type="KEGG" id="cel:CELE_Y67A10A.10"/>
<dbReference type="OrthoDB" id="5802231at2759"/>
<dbReference type="FunCoup" id="Q7YWN3">
    <property type="interactions" value="168"/>
</dbReference>
<keyword evidence="1" id="KW-0732">Signal</keyword>
<feature type="chain" id="PRO_5004298332" evidence="1">
    <location>
        <begin position="22"/>
        <end position="170"/>
    </location>
</feature>
<feature type="domain" description="SXP/RAL-2 family protein Ani s 5-like cation-binding" evidence="2">
    <location>
        <begin position="59"/>
        <end position="161"/>
    </location>
</feature>
<organism evidence="3 4">
    <name type="scientific">Caenorhabditis elegans</name>
    <dbReference type="NCBI Taxonomy" id="6239"/>
    <lineage>
        <taxon>Eukaryota</taxon>
        <taxon>Metazoa</taxon>
        <taxon>Ecdysozoa</taxon>
        <taxon>Nematoda</taxon>
        <taxon>Chromadorea</taxon>
        <taxon>Rhabditida</taxon>
        <taxon>Rhabditina</taxon>
        <taxon>Rhabditomorpha</taxon>
        <taxon>Rhabditoidea</taxon>
        <taxon>Rhabditidae</taxon>
        <taxon>Peloderinae</taxon>
        <taxon>Caenorhabditis</taxon>
    </lineage>
</organism>
<dbReference type="PANTHER" id="PTHR21593:SF43">
    <property type="entry name" value="SXP_RAL-2 FAMILY PROTEIN ANI S 5-LIKE CATION-BINDING DOMAIN-CONTAINING PROTEIN"/>
    <property type="match status" value="1"/>
</dbReference>
<dbReference type="PhylomeDB" id="Q7YWN3"/>
<evidence type="ECO:0000259" key="2">
    <source>
        <dbReference type="Pfam" id="PF02520"/>
    </source>
</evidence>
<dbReference type="WormBase" id="Y67A10A.10">
    <property type="protein sequence ID" value="CE37445"/>
    <property type="gene ID" value="WBGene00013459"/>
    <property type="gene designation" value="srlf-28"/>
</dbReference>
<dbReference type="InterPro" id="IPR052823">
    <property type="entry name" value="SXP/RAL-2_related"/>
</dbReference>
<dbReference type="HOGENOM" id="CLU_1723957_0_0_1"/>
<evidence type="ECO:0000313" key="5">
    <source>
        <dbReference type="WormBase" id="Y67A10A.10"/>
    </source>
</evidence>
<dbReference type="OMA" id="SQEDQRM"/>
<dbReference type="EMBL" id="BX284604">
    <property type="protein sequence ID" value="CAE18041.2"/>
    <property type="molecule type" value="Genomic_DNA"/>
</dbReference>
<evidence type="ECO:0000313" key="3">
    <source>
        <dbReference type="EMBL" id="CAE18041.2"/>
    </source>
</evidence>
<sequence length="170" mass="18985">MPLYPTSIFILFSGILLISNAQEAAILPIDVASPSSTESPLIETMTDTPAFLKSATDSQRKEYIELEGNPNLTMDMKQKALKNWAQRCGDPVNGLFTMYMAEKLTLQSQEDSRMAVIIGQLSPEAQQADTKVRAITTNMNQTKKEMDTNVAKQLNKLPKKVYYELTFATQ</sequence>
<dbReference type="InterPro" id="IPR003677">
    <property type="entry name" value="ANIS5_cation-bd"/>
</dbReference>
<dbReference type="STRING" id="6239.Y67A10A.10.1"/>
<dbReference type="PaxDb" id="6239-Y67A10A.10"/>
<dbReference type="Bgee" id="WBGene00013459">
    <property type="expression patterns" value="Expressed in larva and 2 other cell types or tissues"/>
</dbReference>
<proteinExistence type="predicted"/>